<protein>
    <submittedName>
        <fullName evidence="10">Aquaporin</fullName>
    </submittedName>
</protein>
<evidence type="ECO:0000256" key="6">
    <source>
        <dbReference type="ARBA" id="ARBA00022989"/>
    </source>
</evidence>
<reference evidence="10" key="1">
    <citation type="journal article" date="2014" name="Int. J. Syst. Evol. Microbiol.">
        <title>Complete genome sequence of Corynebacterium casei LMG S-19264T (=DSM 44701T), isolated from a smear-ripened cheese.</title>
        <authorList>
            <consortium name="US DOE Joint Genome Institute (JGI-PGF)"/>
            <person name="Walter F."/>
            <person name="Albersmeier A."/>
            <person name="Kalinowski J."/>
            <person name="Ruckert C."/>
        </authorList>
    </citation>
    <scope>NUCLEOTIDE SEQUENCE</scope>
    <source>
        <strain evidence="10">VKM Ac-1020</strain>
    </source>
</reference>
<keyword evidence="7 9" id="KW-0472">Membrane</keyword>
<dbReference type="GO" id="GO:0005886">
    <property type="term" value="C:plasma membrane"/>
    <property type="evidence" value="ECO:0007669"/>
    <property type="project" value="UniProtKB-SubCell"/>
</dbReference>
<dbReference type="PRINTS" id="PR00783">
    <property type="entry name" value="MINTRINSICP"/>
</dbReference>
<keyword evidence="11" id="KW-1185">Reference proteome</keyword>
<dbReference type="GO" id="GO:0015250">
    <property type="term" value="F:water channel activity"/>
    <property type="evidence" value="ECO:0007669"/>
    <property type="project" value="TreeGrafter"/>
</dbReference>
<dbReference type="InterPro" id="IPR034294">
    <property type="entry name" value="Aquaporin_transptr"/>
</dbReference>
<evidence type="ECO:0000256" key="2">
    <source>
        <dbReference type="ARBA" id="ARBA00006175"/>
    </source>
</evidence>
<feature type="transmembrane region" description="Helical" evidence="9">
    <location>
        <begin position="78"/>
        <end position="95"/>
    </location>
</feature>
<keyword evidence="6 9" id="KW-1133">Transmembrane helix</keyword>
<evidence type="ECO:0000256" key="4">
    <source>
        <dbReference type="ARBA" id="ARBA00022475"/>
    </source>
</evidence>
<feature type="transmembrane region" description="Helical" evidence="9">
    <location>
        <begin position="151"/>
        <end position="173"/>
    </location>
</feature>
<dbReference type="Pfam" id="PF00230">
    <property type="entry name" value="MIP"/>
    <property type="match status" value="1"/>
</dbReference>
<evidence type="ECO:0000256" key="9">
    <source>
        <dbReference type="SAM" id="Phobius"/>
    </source>
</evidence>
<dbReference type="Gene3D" id="1.20.1080.10">
    <property type="entry name" value="Glycerol uptake facilitator protein"/>
    <property type="match status" value="1"/>
</dbReference>
<evidence type="ECO:0000313" key="10">
    <source>
        <dbReference type="EMBL" id="GLJ61114.1"/>
    </source>
</evidence>
<evidence type="ECO:0000256" key="8">
    <source>
        <dbReference type="RuleBase" id="RU000477"/>
    </source>
</evidence>
<evidence type="ECO:0000256" key="3">
    <source>
        <dbReference type="ARBA" id="ARBA00022448"/>
    </source>
</evidence>
<dbReference type="PROSITE" id="PS00221">
    <property type="entry name" value="MIP"/>
    <property type="match status" value="1"/>
</dbReference>
<dbReference type="InterPro" id="IPR000425">
    <property type="entry name" value="MIP"/>
</dbReference>
<dbReference type="EMBL" id="BSEJ01000004">
    <property type="protein sequence ID" value="GLJ61114.1"/>
    <property type="molecule type" value="Genomic_DNA"/>
</dbReference>
<dbReference type="PANTHER" id="PTHR19139:SF199">
    <property type="entry name" value="MIP17260P"/>
    <property type="match status" value="1"/>
</dbReference>
<keyword evidence="4" id="KW-1003">Cell membrane</keyword>
<feature type="transmembrane region" description="Helical" evidence="9">
    <location>
        <begin position="102"/>
        <end position="123"/>
    </location>
</feature>
<keyword evidence="3 8" id="KW-0813">Transport</keyword>
<dbReference type="AlphaFoldDB" id="A0A9W6H342"/>
<gene>
    <name evidence="10" type="ORF">GCM10017576_12430</name>
</gene>
<dbReference type="Proteomes" id="UP001142462">
    <property type="component" value="Unassembled WGS sequence"/>
</dbReference>
<dbReference type="InterPro" id="IPR022357">
    <property type="entry name" value="MIP_CS"/>
</dbReference>
<dbReference type="SUPFAM" id="SSF81338">
    <property type="entry name" value="Aquaporin-like"/>
    <property type="match status" value="1"/>
</dbReference>
<feature type="transmembrane region" description="Helical" evidence="9">
    <location>
        <begin position="225"/>
        <end position="247"/>
    </location>
</feature>
<proteinExistence type="inferred from homology"/>
<name>A0A9W6H342_9MICO</name>
<dbReference type="PANTHER" id="PTHR19139">
    <property type="entry name" value="AQUAPORIN TRANSPORTER"/>
    <property type="match status" value="1"/>
</dbReference>
<dbReference type="RefSeq" id="WP_271172821.1">
    <property type="nucleotide sequence ID" value="NZ_BSEJ01000004.1"/>
</dbReference>
<evidence type="ECO:0000313" key="11">
    <source>
        <dbReference type="Proteomes" id="UP001142462"/>
    </source>
</evidence>
<accession>A0A9W6H342</accession>
<comment type="similarity">
    <text evidence="2 8">Belongs to the MIP/aquaporin (TC 1.A.8) family.</text>
</comment>
<reference evidence="10" key="2">
    <citation type="submission" date="2023-01" db="EMBL/GenBank/DDBJ databases">
        <authorList>
            <person name="Sun Q."/>
            <person name="Evtushenko L."/>
        </authorList>
    </citation>
    <scope>NUCLEOTIDE SEQUENCE</scope>
    <source>
        <strain evidence="10">VKM Ac-1020</strain>
    </source>
</reference>
<feature type="transmembrane region" description="Helical" evidence="9">
    <location>
        <begin position="50"/>
        <end position="72"/>
    </location>
</feature>
<comment type="subcellular location">
    <subcellularLocation>
        <location evidence="1">Cell membrane</location>
        <topology evidence="1">Multi-pass membrane protein</topology>
    </subcellularLocation>
</comment>
<feature type="transmembrane region" description="Helical" evidence="9">
    <location>
        <begin position="20"/>
        <end position="38"/>
    </location>
</feature>
<keyword evidence="5 8" id="KW-0812">Transmembrane</keyword>
<organism evidence="10 11">
    <name type="scientific">Microbacterium barkeri</name>
    <dbReference type="NCBI Taxonomy" id="33917"/>
    <lineage>
        <taxon>Bacteria</taxon>
        <taxon>Bacillati</taxon>
        <taxon>Actinomycetota</taxon>
        <taxon>Actinomycetes</taxon>
        <taxon>Micrococcales</taxon>
        <taxon>Microbacteriaceae</taxon>
        <taxon>Microbacterium</taxon>
    </lineage>
</organism>
<evidence type="ECO:0000256" key="1">
    <source>
        <dbReference type="ARBA" id="ARBA00004651"/>
    </source>
</evidence>
<evidence type="ECO:0000256" key="5">
    <source>
        <dbReference type="ARBA" id="ARBA00022692"/>
    </source>
</evidence>
<feature type="transmembrane region" description="Helical" evidence="9">
    <location>
        <begin position="185"/>
        <end position="205"/>
    </location>
</feature>
<dbReference type="InterPro" id="IPR023271">
    <property type="entry name" value="Aquaporin-like"/>
</dbReference>
<comment type="caution">
    <text evidence="10">The sequence shown here is derived from an EMBL/GenBank/DDBJ whole genome shotgun (WGS) entry which is preliminary data.</text>
</comment>
<evidence type="ECO:0000256" key="7">
    <source>
        <dbReference type="ARBA" id="ARBA00023136"/>
    </source>
</evidence>
<sequence>MSESTSPAPTTPAARLMAEAVGTFLLVFGGVGTALFAAHLADAGDAFAPGIVYLATAAAFGLSAAVGAAAFAGVSGAHFNPAVTLGLAVAGRFPWAEVWKYALVQVIGGAVATTLLVLIGLFGPAGWLEAAQNGGFASNGWGERSPGGFDLPAAIIAEVVLTAVLVLVVLGATHPERGTALAPGAIGLALALIHLVGIVVDGASVNPARSIATAVYGGGAALAQLWPFLVFPLVGAVLAGFACRLIFLDRR</sequence>